<protein>
    <submittedName>
        <fullName evidence="1">Uncharacterized protein</fullName>
    </submittedName>
</protein>
<dbReference type="SUPFAM" id="SSF51126">
    <property type="entry name" value="Pectin lyase-like"/>
    <property type="match status" value="1"/>
</dbReference>
<dbReference type="OrthoDB" id="939194at2759"/>
<dbReference type="InterPro" id="IPR011050">
    <property type="entry name" value="Pectin_lyase_fold/virulence"/>
</dbReference>
<dbReference type="Proteomes" id="UP000631114">
    <property type="component" value="Unassembled WGS sequence"/>
</dbReference>
<accession>A0A835IVP5</accession>
<proteinExistence type="predicted"/>
<dbReference type="Gene3D" id="2.160.20.10">
    <property type="entry name" value="Single-stranded right-handed beta-helix, Pectin lyase-like"/>
    <property type="match status" value="1"/>
</dbReference>
<evidence type="ECO:0000313" key="2">
    <source>
        <dbReference type="Proteomes" id="UP000631114"/>
    </source>
</evidence>
<sequence>MRTCGKMKKMMQQTLGSSICFGELALRTKEKILGTILSPQDTETWDRIDSSKWLAFRHVTGLIVDGYGTIDGWGINWWSNSFANDPQRSVWWWVGWCGGVTGHEVDLVILRLKPVPSNQLIMVPLKTLPIGDKCRVKV</sequence>
<gene>
    <name evidence="1" type="ORF">IFM89_012946</name>
</gene>
<comment type="caution">
    <text evidence="1">The sequence shown here is derived from an EMBL/GenBank/DDBJ whole genome shotgun (WGS) entry which is preliminary data.</text>
</comment>
<dbReference type="EMBL" id="JADFTS010000001">
    <property type="protein sequence ID" value="KAF9624675.1"/>
    <property type="molecule type" value="Genomic_DNA"/>
</dbReference>
<evidence type="ECO:0000313" key="1">
    <source>
        <dbReference type="EMBL" id="KAF9624675.1"/>
    </source>
</evidence>
<dbReference type="AlphaFoldDB" id="A0A835IVP5"/>
<name>A0A835IVP5_9MAGN</name>
<reference evidence="1 2" key="1">
    <citation type="submission" date="2020-10" db="EMBL/GenBank/DDBJ databases">
        <title>The Coptis chinensis genome and diversification of protoberbering-type alkaloids.</title>
        <authorList>
            <person name="Wang B."/>
            <person name="Shu S."/>
            <person name="Song C."/>
            <person name="Liu Y."/>
        </authorList>
    </citation>
    <scope>NUCLEOTIDE SEQUENCE [LARGE SCALE GENOMIC DNA]</scope>
    <source>
        <strain evidence="1">HL-2020</strain>
        <tissue evidence="1">Leaf</tissue>
    </source>
</reference>
<dbReference type="InterPro" id="IPR012334">
    <property type="entry name" value="Pectin_lyas_fold"/>
</dbReference>
<organism evidence="1 2">
    <name type="scientific">Coptis chinensis</name>
    <dbReference type="NCBI Taxonomy" id="261450"/>
    <lineage>
        <taxon>Eukaryota</taxon>
        <taxon>Viridiplantae</taxon>
        <taxon>Streptophyta</taxon>
        <taxon>Embryophyta</taxon>
        <taxon>Tracheophyta</taxon>
        <taxon>Spermatophyta</taxon>
        <taxon>Magnoliopsida</taxon>
        <taxon>Ranunculales</taxon>
        <taxon>Ranunculaceae</taxon>
        <taxon>Coptidoideae</taxon>
        <taxon>Coptis</taxon>
    </lineage>
</organism>
<keyword evidence="2" id="KW-1185">Reference proteome</keyword>